<feature type="compositionally biased region" description="Basic and acidic residues" evidence="10">
    <location>
        <begin position="652"/>
        <end position="662"/>
    </location>
</feature>
<dbReference type="Gene3D" id="3.30.40.10">
    <property type="entry name" value="Zinc/RING finger domain, C3HC4 (zinc finger)"/>
    <property type="match status" value="1"/>
</dbReference>
<protein>
    <recommendedName>
        <fullName evidence="8">Structure-specific endonuclease subunit SLX1 homolog</fullName>
        <ecNumber evidence="8">3.1.-.-</ecNumber>
    </recommendedName>
</protein>
<evidence type="ECO:0000313" key="13">
    <source>
        <dbReference type="EMBL" id="KAJ6249449.1"/>
    </source>
</evidence>
<keyword evidence="6 8" id="KW-0234">DNA repair</keyword>
<feature type="domain" description="GIY-YIG" evidence="12">
    <location>
        <begin position="3"/>
        <end position="87"/>
    </location>
</feature>
<comment type="similarity">
    <text evidence="8">Belongs to the SLX1 family.</text>
</comment>
<dbReference type="PANTHER" id="PTHR20208:SF10">
    <property type="entry name" value="STRUCTURE-SPECIFIC ENDONUCLEASE SUBUNIT SLX1"/>
    <property type="match status" value="1"/>
</dbReference>
<evidence type="ECO:0000256" key="5">
    <source>
        <dbReference type="ARBA" id="ARBA00023172"/>
    </source>
</evidence>
<evidence type="ECO:0000259" key="11">
    <source>
        <dbReference type="PROSITE" id="PS50089"/>
    </source>
</evidence>
<dbReference type="PANTHER" id="PTHR20208">
    <property type="entry name" value="STRUCTURE-SPECIFIC ENDONUCLEASE SUBUNIT SLX1"/>
    <property type="match status" value="1"/>
</dbReference>
<comment type="caution">
    <text evidence="13">The sequence shown here is derived from an EMBL/GenBank/DDBJ whole genome shotgun (WGS) entry which is preliminary data.</text>
</comment>
<evidence type="ECO:0000256" key="8">
    <source>
        <dbReference type="HAMAP-Rule" id="MF_03100"/>
    </source>
</evidence>
<reference evidence="13" key="1">
    <citation type="submission" date="2022-08" db="EMBL/GenBank/DDBJ databases">
        <title>Novel sulfate-reducing endosymbionts in the free-living metamonad Anaeramoeba.</title>
        <authorList>
            <person name="Jerlstrom-Hultqvist J."/>
            <person name="Cepicka I."/>
            <person name="Gallot-Lavallee L."/>
            <person name="Salas-Leiva D."/>
            <person name="Curtis B.A."/>
            <person name="Zahonova K."/>
            <person name="Pipaliya S."/>
            <person name="Dacks J."/>
            <person name="Roger A.J."/>
        </authorList>
    </citation>
    <scope>NUCLEOTIDE SEQUENCE</scope>
    <source>
        <strain evidence="13">Schooner1</strain>
    </source>
</reference>
<feature type="region of interest" description="Disordered" evidence="10">
    <location>
        <begin position="362"/>
        <end position="446"/>
    </location>
</feature>
<feature type="compositionally biased region" description="Low complexity" evidence="10">
    <location>
        <begin position="585"/>
        <end position="598"/>
    </location>
</feature>
<dbReference type="InterPro" id="IPR035901">
    <property type="entry name" value="GIY-YIG_endonuc_sf"/>
</dbReference>
<feature type="region of interest" description="Disordered" evidence="10">
    <location>
        <begin position="323"/>
        <end position="348"/>
    </location>
</feature>
<evidence type="ECO:0000259" key="12">
    <source>
        <dbReference type="PROSITE" id="PS50164"/>
    </source>
</evidence>
<dbReference type="InterPro" id="IPR050381">
    <property type="entry name" value="SLX1_endonuclease"/>
</dbReference>
<keyword evidence="2 8" id="KW-0255">Endonuclease</keyword>
<evidence type="ECO:0000313" key="14">
    <source>
        <dbReference type="Proteomes" id="UP001150062"/>
    </source>
</evidence>
<evidence type="ECO:0000256" key="9">
    <source>
        <dbReference type="PROSITE-ProRule" id="PRU00175"/>
    </source>
</evidence>
<feature type="compositionally biased region" description="Basic residues" evidence="10">
    <location>
        <begin position="401"/>
        <end position="428"/>
    </location>
</feature>
<dbReference type="PROSITE" id="PS50164">
    <property type="entry name" value="GIY_YIG"/>
    <property type="match status" value="1"/>
</dbReference>
<dbReference type="InterPro" id="IPR048749">
    <property type="entry name" value="SLX1_C"/>
</dbReference>
<feature type="compositionally biased region" description="Polar residues" evidence="10">
    <location>
        <begin position="478"/>
        <end position="503"/>
    </location>
</feature>
<feature type="compositionally biased region" description="Polar residues" evidence="10">
    <location>
        <begin position="543"/>
        <end position="558"/>
    </location>
</feature>
<dbReference type="InterPro" id="IPR000305">
    <property type="entry name" value="GIY-YIG_endonuc"/>
</dbReference>
<feature type="compositionally biased region" description="Low complexity" evidence="10">
    <location>
        <begin position="559"/>
        <end position="571"/>
    </location>
</feature>
<dbReference type="Gene3D" id="3.40.1440.10">
    <property type="entry name" value="GIY-YIG endonuclease"/>
    <property type="match status" value="1"/>
</dbReference>
<dbReference type="HAMAP" id="MF_03100">
    <property type="entry name" value="Endonuc_su_Slx1"/>
    <property type="match status" value="1"/>
</dbReference>
<keyword evidence="9" id="KW-0479">Metal-binding</keyword>
<evidence type="ECO:0000256" key="6">
    <source>
        <dbReference type="ARBA" id="ARBA00023204"/>
    </source>
</evidence>
<dbReference type="GO" id="GO:0004519">
    <property type="term" value="F:endonuclease activity"/>
    <property type="evidence" value="ECO:0007669"/>
    <property type="project" value="UniProtKB-KW"/>
</dbReference>
<dbReference type="EMBL" id="JAOAOG010000098">
    <property type="protein sequence ID" value="KAJ6249449.1"/>
    <property type="molecule type" value="Genomic_DNA"/>
</dbReference>
<keyword evidence="9" id="KW-0863">Zinc-finger</keyword>
<organism evidence="13 14">
    <name type="scientific">Anaeramoeba flamelloides</name>
    <dbReference type="NCBI Taxonomy" id="1746091"/>
    <lineage>
        <taxon>Eukaryota</taxon>
        <taxon>Metamonada</taxon>
        <taxon>Anaeramoebidae</taxon>
        <taxon>Anaeramoeba</taxon>
    </lineage>
</organism>
<feature type="region of interest" description="Disordered" evidence="10">
    <location>
        <begin position="286"/>
        <end position="307"/>
    </location>
</feature>
<dbReference type="CDD" id="cd15489">
    <property type="entry name" value="PHD_SF"/>
    <property type="match status" value="1"/>
</dbReference>
<keyword evidence="1 8" id="KW-0540">Nuclease</keyword>
<evidence type="ECO:0000256" key="7">
    <source>
        <dbReference type="ARBA" id="ARBA00023242"/>
    </source>
</evidence>
<feature type="compositionally biased region" description="Basic residues" evidence="10">
    <location>
        <begin position="295"/>
        <end position="304"/>
    </location>
</feature>
<evidence type="ECO:0000256" key="3">
    <source>
        <dbReference type="ARBA" id="ARBA00022763"/>
    </source>
</evidence>
<keyword evidence="9" id="KW-0862">Zinc</keyword>
<feature type="compositionally biased region" description="Basic and acidic residues" evidence="10">
    <location>
        <begin position="693"/>
        <end position="702"/>
    </location>
</feature>
<evidence type="ECO:0000256" key="4">
    <source>
        <dbReference type="ARBA" id="ARBA00022801"/>
    </source>
</evidence>
<keyword evidence="4 8" id="KW-0378">Hydrolase</keyword>
<dbReference type="Pfam" id="PF01541">
    <property type="entry name" value="GIY-YIG"/>
    <property type="match status" value="1"/>
</dbReference>
<feature type="compositionally biased region" description="Polar residues" evidence="10">
    <location>
        <begin position="601"/>
        <end position="611"/>
    </location>
</feature>
<sequence length="762" mass="88492">MSNFYSCYLLTSLNEKFKNHIYIGYTVNPVRRFRQHNGLIKGGAKKTSVKKPWDLVCVVFGFPNSTLALRFEWCWQNPYFSKQLKKLQAEGMKGFGNLHLLSAKIRVLHEILNTTPWKRLPLTVTFMTTKYGDTILKCPAPPTHIERVFTTRQEFFEKFKKDYLPIQKYLAKNSKQQTKENKEKTSFGDQIEYSPNENWRNEKCFVCSKNFDFHLQKKIFVLTCEHCQVMVHMKCLSTLFLKGSPNKLLPTKGRCPRCGWEMLWGQLIRNYKMELIKNTLKRNHPLGKESNFNLKPKKKKKKSNLNRVSRQLNFSLSQVNYSSNSLGDHSLQNSHQNYNGNDPNVNIQPYSQIETTQKNNFDQTSFENDSSENESLEITNNDNIQNSNLVNHYEKIDHGGVQKKQKKNKNKRKPKSRTKKNQKQKKRKEKEEQKVQEQEQEDQEITKRSITPSKIYISFGQSDLNNIKIKKKIESQHLNNKELPQSGNLNKKTNSSDPNQKFATNKKEYQKSTLNTKKEIVFHQNPKMCLGLDHNRKHKNDSYKTANSGSDSQHTTICNSYSNSESESDSNTKFSHIQNSDSDSISKYNSKNESNSESGVDHQNVNNSKNFFKTKGNKNSKNVEEKFGKGKKNNKNKDKDKGKGKGKGKGNGTDKDNDKNGDSGRNGNRKKKRKRKNKNKKKKKRRKKKEKKKGNEQEKQDGKEDENEIFPNKLTKSKRVQKLGGKISEKSNSDPEESDDDIPLIQRLTKKKKFSQMANLFD</sequence>
<comment type="cofactor">
    <cofactor evidence="8">
        <name>a divalent metal cation</name>
        <dbReference type="ChEBI" id="CHEBI:60240"/>
    </cofactor>
</comment>
<comment type="function">
    <text evidence="8">Catalytic subunit of a heterodimeric structure-specific endonuclease that resolves DNA secondary structures generated during DNA repair and recombination. Has endonuclease activity towards branched DNA substrates, introducing single-strand cuts in duplex DNA close to junctions with ss-DNA.</text>
</comment>
<feature type="compositionally biased region" description="Basic residues" evidence="10">
    <location>
        <begin position="667"/>
        <end position="692"/>
    </location>
</feature>
<keyword evidence="3 8" id="KW-0227">DNA damage</keyword>
<evidence type="ECO:0000256" key="1">
    <source>
        <dbReference type="ARBA" id="ARBA00022722"/>
    </source>
</evidence>
<dbReference type="CDD" id="cd10455">
    <property type="entry name" value="GIY-YIG_SLX1"/>
    <property type="match status" value="1"/>
</dbReference>
<proteinExistence type="inferred from homology"/>
<evidence type="ECO:0000256" key="2">
    <source>
        <dbReference type="ARBA" id="ARBA00022759"/>
    </source>
</evidence>
<keyword evidence="7 8" id="KW-0539">Nucleus</keyword>
<feature type="compositionally biased region" description="Polar residues" evidence="10">
    <location>
        <begin position="376"/>
        <end position="390"/>
    </location>
</feature>
<dbReference type="SUPFAM" id="SSF82771">
    <property type="entry name" value="GIY-YIG endonuclease"/>
    <property type="match status" value="1"/>
</dbReference>
<gene>
    <name evidence="13" type="ORF">M0813_16869</name>
</gene>
<comment type="subunit">
    <text evidence="8">Forms a heterodimer with a member of the SLX4 family.</text>
</comment>
<dbReference type="InterPro" id="IPR027520">
    <property type="entry name" value="Slx1"/>
</dbReference>
<feature type="region of interest" description="Disordered" evidence="10">
    <location>
        <begin position="478"/>
        <end position="509"/>
    </location>
</feature>
<dbReference type="Proteomes" id="UP001150062">
    <property type="component" value="Unassembled WGS sequence"/>
</dbReference>
<name>A0ABQ8YYF9_9EUKA</name>
<dbReference type="InterPro" id="IPR013083">
    <property type="entry name" value="Znf_RING/FYVE/PHD"/>
</dbReference>
<comment type="subcellular location">
    <subcellularLocation>
        <location evidence="8">Nucleus</location>
    </subcellularLocation>
</comment>
<evidence type="ECO:0000256" key="10">
    <source>
        <dbReference type="SAM" id="MobiDB-lite"/>
    </source>
</evidence>
<keyword evidence="5 8" id="KW-0233">DNA recombination</keyword>
<feature type="compositionally biased region" description="Polar residues" evidence="10">
    <location>
        <begin position="572"/>
        <end position="583"/>
    </location>
</feature>
<comment type="caution">
    <text evidence="8">Lacks conserved residue(s) required for the propagation of feature annotation.</text>
</comment>
<feature type="domain" description="RING-type" evidence="11">
    <location>
        <begin position="204"/>
        <end position="258"/>
    </location>
</feature>
<accession>A0ABQ8YYF9</accession>
<dbReference type="PROSITE" id="PS50089">
    <property type="entry name" value="ZF_RING_2"/>
    <property type="match status" value="1"/>
</dbReference>
<feature type="region of interest" description="Disordered" evidence="10">
    <location>
        <begin position="531"/>
        <end position="744"/>
    </location>
</feature>
<keyword evidence="14" id="KW-1185">Reference proteome</keyword>
<dbReference type="EC" id="3.1.-.-" evidence="8"/>
<dbReference type="InterPro" id="IPR001841">
    <property type="entry name" value="Znf_RING"/>
</dbReference>
<dbReference type="Pfam" id="PF21202">
    <property type="entry name" value="SLX1_C"/>
    <property type="match status" value="1"/>
</dbReference>